<protein>
    <submittedName>
        <fullName evidence="4">Lipoprotein</fullName>
    </submittedName>
</protein>
<dbReference type="AlphaFoldDB" id="A0A183A7A0"/>
<feature type="compositionally biased region" description="Basic and acidic residues" evidence="1">
    <location>
        <begin position="52"/>
        <end position="67"/>
    </location>
</feature>
<evidence type="ECO:0000313" key="3">
    <source>
        <dbReference type="Proteomes" id="UP000272942"/>
    </source>
</evidence>
<keyword evidence="3" id="KW-1185">Reference proteome</keyword>
<dbReference type="Proteomes" id="UP000272942">
    <property type="component" value="Unassembled WGS sequence"/>
</dbReference>
<reference evidence="4" key="1">
    <citation type="submission" date="2016-06" db="UniProtKB">
        <authorList>
            <consortium name="WormBaseParasite"/>
        </authorList>
    </citation>
    <scope>IDENTIFICATION</scope>
</reference>
<feature type="region of interest" description="Disordered" evidence="1">
    <location>
        <begin position="39"/>
        <end position="67"/>
    </location>
</feature>
<accession>A0A183A7A0</accession>
<name>A0A183A7A0_9TREM</name>
<proteinExistence type="predicted"/>
<evidence type="ECO:0000313" key="2">
    <source>
        <dbReference type="EMBL" id="VDP67568.1"/>
    </source>
</evidence>
<sequence>MFNPIWRIISTTQGVTGRGDQCELDPGKAALRAGIYECGGTDSCPPAPTQENKVDRSDRVPVSHEPD</sequence>
<evidence type="ECO:0000256" key="1">
    <source>
        <dbReference type="SAM" id="MobiDB-lite"/>
    </source>
</evidence>
<evidence type="ECO:0000313" key="4">
    <source>
        <dbReference type="WBParaSite" id="ECPE_0000283801-mRNA-1"/>
    </source>
</evidence>
<dbReference type="EMBL" id="UZAN01039888">
    <property type="protein sequence ID" value="VDP67568.1"/>
    <property type="molecule type" value="Genomic_DNA"/>
</dbReference>
<dbReference type="WBParaSite" id="ECPE_0000283801-mRNA-1">
    <property type="protein sequence ID" value="ECPE_0000283801-mRNA-1"/>
    <property type="gene ID" value="ECPE_0000283801"/>
</dbReference>
<reference evidence="2 3" key="2">
    <citation type="submission" date="2018-11" db="EMBL/GenBank/DDBJ databases">
        <authorList>
            <consortium name="Pathogen Informatics"/>
        </authorList>
    </citation>
    <scope>NUCLEOTIDE SEQUENCE [LARGE SCALE GENOMIC DNA]</scope>
    <source>
        <strain evidence="2 3">Egypt</strain>
    </source>
</reference>
<gene>
    <name evidence="2" type="ORF">ECPE_LOCUS2835</name>
</gene>
<organism evidence="4">
    <name type="scientific">Echinostoma caproni</name>
    <dbReference type="NCBI Taxonomy" id="27848"/>
    <lineage>
        <taxon>Eukaryota</taxon>
        <taxon>Metazoa</taxon>
        <taxon>Spiralia</taxon>
        <taxon>Lophotrochozoa</taxon>
        <taxon>Platyhelminthes</taxon>
        <taxon>Trematoda</taxon>
        <taxon>Digenea</taxon>
        <taxon>Plagiorchiida</taxon>
        <taxon>Echinostomata</taxon>
        <taxon>Echinostomatoidea</taxon>
        <taxon>Echinostomatidae</taxon>
        <taxon>Echinostoma</taxon>
    </lineage>
</organism>